<evidence type="ECO:0000313" key="2">
    <source>
        <dbReference type="Proteomes" id="UP000041254"/>
    </source>
</evidence>
<evidence type="ECO:0000313" key="1">
    <source>
        <dbReference type="EMBL" id="CEM19485.1"/>
    </source>
</evidence>
<sequence>MPKKVKKLVVDHGVPFADSIHLLEGLGRDREVEMLVMYGVDLRLLVDHQDAAARLPTIGKVELNLTVPEGVEDAGSHIRWGLSAICQSLRGLQQLDATWPAAADVGDHIAGGTRLGSDFTVTGETSRWLGNSLTAKRGR</sequence>
<keyword evidence="2" id="KW-1185">Reference proteome</keyword>
<dbReference type="AlphaFoldDB" id="A0A0G4FWB2"/>
<dbReference type="PhylomeDB" id="A0A0G4FWB2"/>
<reference evidence="1 2" key="1">
    <citation type="submission" date="2014-11" db="EMBL/GenBank/DDBJ databases">
        <authorList>
            <person name="Zhu J."/>
            <person name="Qi W."/>
            <person name="Song R."/>
        </authorList>
    </citation>
    <scope>NUCLEOTIDE SEQUENCE [LARGE SCALE GENOMIC DNA]</scope>
</reference>
<accession>A0A0G4FWB2</accession>
<gene>
    <name evidence="1" type="ORF">Vbra_16414</name>
</gene>
<dbReference type="Proteomes" id="UP000041254">
    <property type="component" value="Unassembled WGS sequence"/>
</dbReference>
<dbReference type="InParanoid" id="A0A0G4FWB2"/>
<dbReference type="EMBL" id="CDMY01000513">
    <property type="protein sequence ID" value="CEM19485.1"/>
    <property type="molecule type" value="Genomic_DNA"/>
</dbReference>
<name>A0A0G4FWB2_VITBC</name>
<protein>
    <submittedName>
        <fullName evidence="1">Uncharacterized protein</fullName>
    </submittedName>
</protein>
<organism evidence="1 2">
    <name type="scientific">Vitrella brassicaformis (strain CCMP3155)</name>
    <dbReference type="NCBI Taxonomy" id="1169540"/>
    <lineage>
        <taxon>Eukaryota</taxon>
        <taxon>Sar</taxon>
        <taxon>Alveolata</taxon>
        <taxon>Colpodellida</taxon>
        <taxon>Vitrellaceae</taxon>
        <taxon>Vitrella</taxon>
    </lineage>
</organism>
<proteinExistence type="predicted"/>
<dbReference type="VEuPathDB" id="CryptoDB:Vbra_16414"/>